<evidence type="ECO:0000313" key="9">
    <source>
        <dbReference type="EMBL" id="OIP38987.1"/>
    </source>
</evidence>
<dbReference type="SUPFAM" id="SSF55083">
    <property type="entry name" value="6-hydroxymethyl-7,8-dihydropterin pyrophosphokinase, HPPK"/>
    <property type="match status" value="1"/>
</dbReference>
<dbReference type="EMBL" id="MNYI01000164">
    <property type="protein sequence ID" value="OIP38987.1"/>
    <property type="molecule type" value="Genomic_DNA"/>
</dbReference>
<keyword evidence="6" id="KW-0067">ATP-binding</keyword>
<evidence type="ECO:0000256" key="7">
    <source>
        <dbReference type="ARBA" id="ARBA00022909"/>
    </source>
</evidence>
<keyword evidence="3" id="KW-0808">Transferase</keyword>
<dbReference type="GO" id="GO:0016301">
    <property type="term" value="F:kinase activity"/>
    <property type="evidence" value="ECO:0007669"/>
    <property type="project" value="UniProtKB-KW"/>
</dbReference>
<dbReference type="GO" id="GO:0046656">
    <property type="term" value="P:folic acid biosynthetic process"/>
    <property type="evidence" value="ECO:0007669"/>
    <property type="project" value="UniProtKB-KW"/>
</dbReference>
<protein>
    <recommendedName>
        <fullName evidence="2">2-amino-4-hydroxy-6-hydroxymethyldihydropteridine diphosphokinase</fullName>
        <ecNumber evidence="2">2.7.6.3</ecNumber>
    </recommendedName>
</protein>
<dbReference type="PANTHER" id="PTHR43071:SF1">
    <property type="entry name" value="2-AMINO-4-HYDROXY-6-HYDROXYMETHYLDIHYDROPTERIDINE PYROPHOSPHOKINASE"/>
    <property type="match status" value="1"/>
</dbReference>
<keyword evidence="5 9" id="KW-0418">Kinase</keyword>
<dbReference type="CDD" id="cd00483">
    <property type="entry name" value="HPPK"/>
    <property type="match status" value="1"/>
</dbReference>
<dbReference type="Gene3D" id="3.30.70.560">
    <property type="entry name" value="7,8-Dihydro-6-hydroxymethylpterin-pyrophosphokinase HPPK"/>
    <property type="match status" value="1"/>
</dbReference>
<feature type="domain" description="7,8-dihydro-6-hydroxymethylpterin-pyrophosphokinase" evidence="8">
    <location>
        <begin position="88"/>
        <end position="99"/>
    </location>
</feature>
<dbReference type="AlphaFoldDB" id="A0A1J5DU55"/>
<accession>A0A1J5DU55</accession>
<dbReference type="InterPro" id="IPR000550">
    <property type="entry name" value="Hppk"/>
</dbReference>
<dbReference type="Pfam" id="PF01288">
    <property type="entry name" value="HPPK"/>
    <property type="match status" value="1"/>
</dbReference>
<dbReference type="NCBIfam" id="TIGR01498">
    <property type="entry name" value="folK"/>
    <property type="match status" value="1"/>
</dbReference>
<keyword evidence="7" id="KW-0289">Folate biosynthesis</keyword>
<proteinExistence type="predicted"/>
<sequence>MAIAYISFGSNIGDRVEYIDTALGIIRAHPFVQQMQVSSYYETEPVGNVDQPKFINGVVKISTTYSCEDLLAFLLRVECMLGREKTVHWGPRNIDLDILLYDDACISQPNLQVPHPEMHNRAFVLIPLNEIAPEVKHPISGKTIRELVENISEETTRGVVIQ</sequence>
<reference evidence="9 10" key="1">
    <citation type="journal article" date="2016" name="Environ. Microbiol.">
        <title>Genomic resolution of a cold subsurface aquifer community provides metabolic insights for novel microbes adapted to high CO concentrations.</title>
        <authorList>
            <person name="Probst A.J."/>
            <person name="Castelle C.J."/>
            <person name="Singh A."/>
            <person name="Brown C.T."/>
            <person name="Anantharaman K."/>
            <person name="Sharon I."/>
            <person name="Hug L.A."/>
            <person name="Burstein D."/>
            <person name="Emerson J.B."/>
            <person name="Thomas B.C."/>
            <person name="Banfield J.F."/>
        </authorList>
    </citation>
    <scope>NUCLEOTIDE SEQUENCE [LARGE SCALE GENOMIC DNA]</scope>
    <source>
        <strain evidence="9">CG2_30_40_21</strain>
    </source>
</reference>
<organism evidence="9 10">
    <name type="scientific">Candidatus Desantisbacteria bacterium CG2_30_40_21</name>
    <dbReference type="NCBI Taxonomy" id="1817895"/>
    <lineage>
        <taxon>Bacteria</taxon>
        <taxon>Candidatus Desantisiibacteriota</taxon>
    </lineage>
</organism>
<gene>
    <name evidence="9" type="ORF">AUJ95_05980</name>
</gene>
<dbReference type="GO" id="GO:0046654">
    <property type="term" value="P:tetrahydrofolate biosynthetic process"/>
    <property type="evidence" value="ECO:0007669"/>
    <property type="project" value="UniProtKB-UniPathway"/>
</dbReference>
<dbReference type="Proteomes" id="UP000183085">
    <property type="component" value="Unassembled WGS sequence"/>
</dbReference>
<evidence type="ECO:0000256" key="6">
    <source>
        <dbReference type="ARBA" id="ARBA00022840"/>
    </source>
</evidence>
<evidence type="ECO:0000313" key="10">
    <source>
        <dbReference type="Proteomes" id="UP000183085"/>
    </source>
</evidence>
<evidence type="ECO:0000256" key="3">
    <source>
        <dbReference type="ARBA" id="ARBA00022679"/>
    </source>
</evidence>
<comment type="caution">
    <text evidence="9">The sequence shown here is derived from an EMBL/GenBank/DDBJ whole genome shotgun (WGS) entry which is preliminary data.</text>
</comment>
<dbReference type="InterPro" id="IPR035907">
    <property type="entry name" value="Hppk_sf"/>
</dbReference>
<evidence type="ECO:0000256" key="1">
    <source>
        <dbReference type="ARBA" id="ARBA00005051"/>
    </source>
</evidence>
<evidence type="ECO:0000256" key="2">
    <source>
        <dbReference type="ARBA" id="ARBA00013253"/>
    </source>
</evidence>
<dbReference type="PROSITE" id="PS00794">
    <property type="entry name" value="HPPK"/>
    <property type="match status" value="1"/>
</dbReference>
<dbReference type="STRING" id="1817895.AUJ95_05980"/>
<name>A0A1J5DU55_9BACT</name>
<dbReference type="PANTHER" id="PTHR43071">
    <property type="entry name" value="2-AMINO-4-HYDROXY-6-HYDROXYMETHYLDIHYDROPTERIDINE PYROPHOSPHOKINASE"/>
    <property type="match status" value="1"/>
</dbReference>
<dbReference type="UniPathway" id="UPA00077">
    <property type="reaction ID" value="UER00155"/>
</dbReference>
<dbReference type="GO" id="GO:0003848">
    <property type="term" value="F:2-amino-4-hydroxy-6-hydroxymethyldihydropteridine diphosphokinase activity"/>
    <property type="evidence" value="ECO:0007669"/>
    <property type="project" value="UniProtKB-EC"/>
</dbReference>
<dbReference type="EC" id="2.7.6.3" evidence="2"/>
<evidence type="ECO:0000259" key="8">
    <source>
        <dbReference type="PROSITE" id="PS00794"/>
    </source>
</evidence>
<evidence type="ECO:0000256" key="5">
    <source>
        <dbReference type="ARBA" id="ARBA00022777"/>
    </source>
</evidence>
<evidence type="ECO:0000256" key="4">
    <source>
        <dbReference type="ARBA" id="ARBA00022741"/>
    </source>
</evidence>
<comment type="pathway">
    <text evidence="1">Cofactor biosynthesis; tetrahydrofolate biosynthesis; 2-amino-4-hydroxy-6-hydroxymethyl-7,8-dihydropteridine diphosphate from 7,8-dihydroneopterin triphosphate: step 4/4.</text>
</comment>
<keyword evidence="4" id="KW-0547">Nucleotide-binding</keyword>
<dbReference type="GO" id="GO:0005524">
    <property type="term" value="F:ATP binding"/>
    <property type="evidence" value="ECO:0007669"/>
    <property type="project" value="UniProtKB-KW"/>
</dbReference>